<proteinExistence type="predicted"/>
<evidence type="ECO:0000313" key="3">
    <source>
        <dbReference type="EMBL" id="MBB4035543.1"/>
    </source>
</evidence>
<sequence length="389" mass="42140">MKKINILLFFLSALFMFSACSKDEDKVYLLTAENATAPTVNVEGASNIVVSEEIMNTFPAILNWSRANFGKDIVVEYILEMDTTESFATAKSTSLGNTVFSRALSTSELNTWAMGFGGYDSETNEVFETFLNMRILATPRLESSTVVNKPDTLYSNTVSFMVLPYVAEVPFKDVIYLTGSLISGVDEWNNDANGIGKGLQILFADDSKIDNKKYTYTGSFKANAEFKMPIAAGKWDPCWGKGTAAGSLVLENNSANVTGPSTAGVYTLSIDLDAETYSFAAYTGATTSHTFIGIVGDATAGGWDTDTELTQVSPHIWVATSADLIPGKLKFRADKGWDINWGGESVNMPFGKGSQGGSDLEITKAGNYLVALNDLTGHYVIILREKLPQ</sequence>
<comment type="caution">
    <text evidence="3">The sequence shown here is derived from an EMBL/GenBank/DDBJ whole genome shotgun (WGS) entry which is preliminary data.</text>
</comment>
<reference evidence="3 4" key="1">
    <citation type="submission" date="2020-08" db="EMBL/GenBank/DDBJ databases">
        <title>Genomic Encyclopedia of Type Strains, Phase IV (KMG-IV): sequencing the most valuable type-strain genomes for metagenomic binning, comparative biology and taxonomic classification.</title>
        <authorList>
            <person name="Goeker M."/>
        </authorList>
    </citation>
    <scope>NUCLEOTIDE SEQUENCE [LARGE SCALE GENOMIC DNA]</scope>
    <source>
        <strain evidence="3 4">DSM 104969</strain>
    </source>
</reference>
<accession>A0A840CUU8</accession>
<dbReference type="InterPro" id="IPR025970">
    <property type="entry name" value="SusE"/>
</dbReference>
<dbReference type="Pfam" id="PF14292">
    <property type="entry name" value="SusE"/>
    <property type="match status" value="1"/>
</dbReference>
<evidence type="ECO:0000256" key="1">
    <source>
        <dbReference type="SAM" id="SignalP"/>
    </source>
</evidence>
<dbReference type="Proteomes" id="UP000555103">
    <property type="component" value="Unassembled WGS sequence"/>
</dbReference>
<dbReference type="Gene3D" id="2.60.40.3620">
    <property type="match status" value="2"/>
</dbReference>
<dbReference type="RefSeq" id="WP_183306477.1">
    <property type="nucleotide sequence ID" value="NZ_JACIEP010000004.1"/>
</dbReference>
<dbReference type="EMBL" id="JACIEP010000004">
    <property type="protein sequence ID" value="MBB4035543.1"/>
    <property type="molecule type" value="Genomic_DNA"/>
</dbReference>
<keyword evidence="4" id="KW-1185">Reference proteome</keyword>
<evidence type="ECO:0000259" key="2">
    <source>
        <dbReference type="Pfam" id="PF14292"/>
    </source>
</evidence>
<dbReference type="PROSITE" id="PS51257">
    <property type="entry name" value="PROKAR_LIPOPROTEIN"/>
    <property type="match status" value="1"/>
</dbReference>
<feature type="signal peptide" evidence="1">
    <location>
        <begin position="1"/>
        <end position="21"/>
    </location>
</feature>
<gene>
    <name evidence="3" type="ORF">GGR21_001436</name>
</gene>
<evidence type="ECO:0000313" key="4">
    <source>
        <dbReference type="Proteomes" id="UP000555103"/>
    </source>
</evidence>
<dbReference type="GO" id="GO:2001070">
    <property type="term" value="F:starch binding"/>
    <property type="evidence" value="ECO:0007669"/>
    <property type="project" value="InterPro"/>
</dbReference>
<dbReference type="AlphaFoldDB" id="A0A840CUU8"/>
<dbReference type="GO" id="GO:0019867">
    <property type="term" value="C:outer membrane"/>
    <property type="evidence" value="ECO:0007669"/>
    <property type="project" value="InterPro"/>
</dbReference>
<protein>
    <recommendedName>
        <fullName evidence="2">SusE outer membrane protein domain-containing protein</fullName>
    </recommendedName>
</protein>
<organism evidence="3 4">
    <name type="scientific">Dysgonomonas hofstadii</name>
    <dbReference type="NCBI Taxonomy" id="637886"/>
    <lineage>
        <taxon>Bacteria</taxon>
        <taxon>Pseudomonadati</taxon>
        <taxon>Bacteroidota</taxon>
        <taxon>Bacteroidia</taxon>
        <taxon>Bacteroidales</taxon>
        <taxon>Dysgonomonadaceae</taxon>
        <taxon>Dysgonomonas</taxon>
    </lineage>
</organism>
<feature type="chain" id="PRO_5032633751" description="SusE outer membrane protein domain-containing protein" evidence="1">
    <location>
        <begin position="22"/>
        <end position="389"/>
    </location>
</feature>
<keyword evidence="1" id="KW-0732">Signal</keyword>
<name>A0A840CUU8_9BACT</name>
<feature type="domain" description="SusE outer membrane protein" evidence="2">
    <location>
        <begin position="23"/>
        <end position="123"/>
    </location>
</feature>